<dbReference type="AlphaFoldDB" id="G4TK08"/>
<sequence length="113" mass="11907">MAALMNVLREEVAVATTSALSTAPATTQTTITQSVLSVVRQEATTTVTKEVTTTTTNSLLKDVGLNNGSSLLPKHVQQLESINSPRELVSQAMQQGLEGLGDSLLDQSKLPTV</sequence>
<dbReference type="Proteomes" id="UP000007148">
    <property type="component" value="Unassembled WGS sequence"/>
</dbReference>
<organism evidence="1 2">
    <name type="scientific">Serendipita indica (strain DSM 11827)</name>
    <name type="common">Root endophyte fungus</name>
    <name type="synonym">Piriformospora indica</name>
    <dbReference type="NCBI Taxonomy" id="1109443"/>
    <lineage>
        <taxon>Eukaryota</taxon>
        <taxon>Fungi</taxon>
        <taxon>Dikarya</taxon>
        <taxon>Basidiomycota</taxon>
        <taxon>Agaricomycotina</taxon>
        <taxon>Agaricomycetes</taxon>
        <taxon>Sebacinales</taxon>
        <taxon>Serendipitaceae</taxon>
        <taxon>Serendipita</taxon>
    </lineage>
</organism>
<evidence type="ECO:0000313" key="1">
    <source>
        <dbReference type="EMBL" id="CCA71652.1"/>
    </source>
</evidence>
<dbReference type="EMBL" id="CAFZ01000129">
    <property type="protein sequence ID" value="CCA71652.1"/>
    <property type="molecule type" value="Genomic_DNA"/>
</dbReference>
<keyword evidence="2" id="KW-1185">Reference proteome</keyword>
<accession>G4TK08</accession>
<dbReference type="OrthoDB" id="10438338at2759"/>
<evidence type="ECO:0000313" key="2">
    <source>
        <dbReference type="Proteomes" id="UP000007148"/>
    </source>
</evidence>
<gene>
    <name evidence="1" type="ORF">PIIN_05588</name>
</gene>
<dbReference type="HOGENOM" id="CLU_2134500_0_0_1"/>
<dbReference type="InParanoid" id="G4TK08"/>
<comment type="caution">
    <text evidence="1">The sequence shown here is derived from an EMBL/GenBank/DDBJ whole genome shotgun (WGS) entry which is preliminary data.</text>
</comment>
<proteinExistence type="predicted"/>
<reference evidence="1 2" key="1">
    <citation type="journal article" date="2011" name="PLoS Pathog.">
        <title>Endophytic Life Strategies Decoded by Genome and Transcriptome Analyses of the Mutualistic Root Symbiont Piriformospora indica.</title>
        <authorList>
            <person name="Zuccaro A."/>
            <person name="Lahrmann U."/>
            <person name="Guldener U."/>
            <person name="Langen G."/>
            <person name="Pfiffi S."/>
            <person name="Biedenkopf D."/>
            <person name="Wong P."/>
            <person name="Samans B."/>
            <person name="Grimm C."/>
            <person name="Basiewicz M."/>
            <person name="Murat C."/>
            <person name="Martin F."/>
            <person name="Kogel K.H."/>
        </authorList>
    </citation>
    <scope>NUCLEOTIDE SEQUENCE [LARGE SCALE GENOMIC DNA]</scope>
    <source>
        <strain evidence="1 2">DSM 11827</strain>
    </source>
</reference>
<protein>
    <submittedName>
        <fullName evidence="1">Uncharacterized protein</fullName>
    </submittedName>
</protein>
<name>G4TK08_SERID</name>